<dbReference type="OrthoDB" id="5083100at2"/>
<dbReference type="STRING" id="150121.SAMN06296010_0333"/>
<proteinExistence type="predicted"/>
<keyword evidence="1" id="KW-1133">Transmembrane helix</keyword>
<evidence type="ECO:0000313" key="3">
    <source>
        <dbReference type="EMBL" id="SMG11871.1"/>
    </source>
</evidence>
<organism evidence="3 4">
    <name type="scientific">Agreia pratensis</name>
    <dbReference type="NCBI Taxonomy" id="150121"/>
    <lineage>
        <taxon>Bacteria</taxon>
        <taxon>Bacillati</taxon>
        <taxon>Actinomycetota</taxon>
        <taxon>Actinomycetes</taxon>
        <taxon>Micrococcales</taxon>
        <taxon>Microbacteriaceae</taxon>
        <taxon>Agreia</taxon>
    </lineage>
</organism>
<keyword evidence="3" id="KW-0966">Cell projection</keyword>
<feature type="domain" description="SAF" evidence="2">
    <location>
        <begin position="45"/>
        <end position="108"/>
    </location>
</feature>
<evidence type="ECO:0000256" key="1">
    <source>
        <dbReference type="SAM" id="Phobius"/>
    </source>
</evidence>
<keyword evidence="3" id="KW-0282">Flagellum</keyword>
<dbReference type="CDD" id="cd11614">
    <property type="entry name" value="SAF_CpaB_FlgA_like"/>
    <property type="match status" value="1"/>
</dbReference>
<keyword evidence="3" id="KW-0969">Cilium</keyword>
<keyword evidence="4" id="KW-1185">Reference proteome</keyword>
<evidence type="ECO:0000313" key="4">
    <source>
        <dbReference type="Proteomes" id="UP000193244"/>
    </source>
</evidence>
<protein>
    <submittedName>
        <fullName evidence="3">Chaperone for flagella basal body P-ring formation</fullName>
    </submittedName>
</protein>
<dbReference type="InterPro" id="IPR013974">
    <property type="entry name" value="SAF"/>
</dbReference>
<dbReference type="EMBL" id="FXAY01000001">
    <property type="protein sequence ID" value="SMG11871.1"/>
    <property type="molecule type" value="Genomic_DNA"/>
</dbReference>
<evidence type="ECO:0000259" key="2">
    <source>
        <dbReference type="SMART" id="SM00858"/>
    </source>
</evidence>
<feature type="transmembrane region" description="Helical" evidence="1">
    <location>
        <begin position="20"/>
        <end position="39"/>
    </location>
</feature>
<accession>A0A1X7ICB5</accession>
<keyword evidence="1" id="KW-0812">Transmembrane</keyword>
<name>A0A1X7ICB5_9MICO</name>
<dbReference type="AlphaFoldDB" id="A0A1X7ICB5"/>
<dbReference type="Proteomes" id="UP000193244">
    <property type="component" value="Unassembled WGS sequence"/>
</dbReference>
<gene>
    <name evidence="3" type="ORF">SAMN06296010_0333</name>
</gene>
<dbReference type="RefSeq" id="WP_085482322.1">
    <property type="nucleotide sequence ID" value="NZ_FXAY01000001.1"/>
</dbReference>
<reference evidence="4" key="1">
    <citation type="submission" date="2017-04" db="EMBL/GenBank/DDBJ databases">
        <authorList>
            <person name="Varghese N."/>
            <person name="Submissions S."/>
        </authorList>
    </citation>
    <scope>NUCLEOTIDE SEQUENCE [LARGE SCALE GENOMIC DNA]</scope>
    <source>
        <strain evidence="4">VKM Ac-2510</strain>
    </source>
</reference>
<keyword evidence="1" id="KW-0472">Membrane</keyword>
<dbReference type="SMART" id="SM00858">
    <property type="entry name" value="SAF"/>
    <property type="match status" value="1"/>
</dbReference>
<sequence length="214" mass="22415">MDRSAPRVRAHRSFVFDPRFIIGLVLVVVSALGVTWLVATVDQTVDVYVASATLNTGERFTIDDLAVAHVRLGSAGEHYLEPADIPADGVVAVRPIEKGELVPRSAVGEVRAGDEAQVVVTVSGPIPSIIDRSSRVTLWASAASDSGTTFEAPVVLVAEAEVVSVIEPTGIVASDSEMRIELRVPRGSVASVLEAMANGAALAIVPDDEPLAAR</sequence>